<keyword evidence="7" id="KW-1133">Transmembrane helix</keyword>
<evidence type="ECO:0000256" key="7">
    <source>
        <dbReference type="SAM" id="Phobius"/>
    </source>
</evidence>
<dbReference type="STRING" id="188477.A0A3S0Z8G1"/>
<dbReference type="InterPro" id="IPR050346">
    <property type="entry name" value="FMO-like"/>
</dbReference>
<dbReference type="PRINTS" id="PR00370">
    <property type="entry name" value="FMOXYGENASE"/>
</dbReference>
<dbReference type="InterPro" id="IPR036188">
    <property type="entry name" value="FAD/NAD-bd_sf"/>
</dbReference>
<protein>
    <recommendedName>
        <fullName evidence="6">Flavin-containing monooxygenase</fullName>
        <ecNumber evidence="6">1.-.-.-</ecNumber>
    </recommendedName>
</protein>
<evidence type="ECO:0000256" key="6">
    <source>
        <dbReference type="RuleBase" id="RU361177"/>
    </source>
</evidence>
<dbReference type="PIRSF" id="PIRSF000332">
    <property type="entry name" value="FMO"/>
    <property type="match status" value="1"/>
</dbReference>
<keyword evidence="7" id="KW-0472">Membrane</keyword>
<gene>
    <name evidence="8" type="ORF">EGW08_023015</name>
</gene>
<dbReference type="GO" id="GO:0050660">
    <property type="term" value="F:flavin adenine dinucleotide binding"/>
    <property type="evidence" value="ECO:0007669"/>
    <property type="project" value="InterPro"/>
</dbReference>
<evidence type="ECO:0000256" key="4">
    <source>
        <dbReference type="ARBA" id="ARBA00022857"/>
    </source>
</evidence>
<sequence>MIWSSDPEYEFNELVMREACGKMDHFGSGVGCSENPSSSPFCISDDLPVKIAGGKIKPFGHLTELRGNSAFFKEDKEIHGLDAIIFCTGYRTDVSFLDLKIRNDDGRMDMYLMCFPLNRKHNTLAFVGQYGTDGPMVVLGENQARFAASVMAGHHSLPSQKVMAKSVEFWNNASNARRPGFDNYLIPGLAFLDSIAIEGGFYPSFWRLFLRDPTLAWQTWYGPYLAAQYRLIGRGRQWEEARETCYTGYNEGLQCVRHAEKKMVDRPDLRRRRKIRIVRLLGFSFVLIGITAFRMWKEDSNIIWKIMK</sequence>
<evidence type="ECO:0000256" key="1">
    <source>
        <dbReference type="ARBA" id="ARBA00009183"/>
    </source>
</evidence>
<keyword evidence="4" id="KW-0521">NADP</keyword>
<dbReference type="PANTHER" id="PTHR23023">
    <property type="entry name" value="DIMETHYLANILINE MONOOXYGENASE"/>
    <property type="match status" value="1"/>
</dbReference>
<comment type="caution">
    <text evidence="8">The sequence shown here is derived from an EMBL/GenBank/DDBJ whole genome shotgun (WGS) entry which is preliminary data.</text>
</comment>
<keyword evidence="3 6" id="KW-0274">FAD</keyword>
<feature type="transmembrane region" description="Helical" evidence="7">
    <location>
        <begin position="277"/>
        <end position="296"/>
    </location>
</feature>
<dbReference type="OrthoDB" id="6153452at2759"/>
<dbReference type="GO" id="GO:0004499">
    <property type="term" value="F:N,N-dimethylaniline monooxygenase activity"/>
    <property type="evidence" value="ECO:0007669"/>
    <property type="project" value="InterPro"/>
</dbReference>
<dbReference type="EC" id="1.-.-.-" evidence="6"/>
<keyword evidence="6" id="KW-0503">Monooxygenase</keyword>
<evidence type="ECO:0000313" key="8">
    <source>
        <dbReference type="EMBL" id="RUS69225.1"/>
    </source>
</evidence>
<dbReference type="Proteomes" id="UP000271974">
    <property type="component" value="Unassembled WGS sequence"/>
</dbReference>
<name>A0A3S0Z8G1_ELYCH</name>
<evidence type="ECO:0000256" key="2">
    <source>
        <dbReference type="ARBA" id="ARBA00022630"/>
    </source>
</evidence>
<keyword evidence="5 6" id="KW-0560">Oxidoreductase</keyword>
<dbReference type="GO" id="GO:0050661">
    <property type="term" value="F:NADP binding"/>
    <property type="evidence" value="ECO:0007669"/>
    <property type="project" value="InterPro"/>
</dbReference>
<dbReference type="EMBL" id="RQTK01001773">
    <property type="protein sequence ID" value="RUS69225.1"/>
    <property type="molecule type" value="Genomic_DNA"/>
</dbReference>
<evidence type="ECO:0000313" key="9">
    <source>
        <dbReference type="Proteomes" id="UP000271974"/>
    </source>
</evidence>
<dbReference type="InterPro" id="IPR020946">
    <property type="entry name" value="Flavin_mOase-like"/>
</dbReference>
<dbReference type="InterPro" id="IPR000960">
    <property type="entry name" value="Flavin_mOase"/>
</dbReference>
<comment type="cofactor">
    <cofactor evidence="6">
        <name>FAD</name>
        <dbReference type="ChEBI" id="CHEBI:57692"/>
    </cofactor>
</comment>
<evidence type="ECO:0000256" key="3">
    <source>
        <dbReference type="ARBA" id="ARBA00022827"/>
    </source>
</evidence>
<dbReference type="Pfam" id="PF00743">
    <property type="entry name" value="FMO-like"/>
    <property type="match status" value="1"/>
</dbReference>
<organism evidence="8 9">
    <name type="scientific">Elysia chlorotica</name>
    <name type="common">Eastern emerald elysia</name>
    <name type="synonym">Sea slug</name>
    <dbReference type="NCBI Taxonomy" id="188477"/>
    <lineage>
        <taxon>Eukaryota</taxon>
        <taxon>Metazoa</taxon>
        <taxon>Spiralia</taxon>
        <taxon>Lophotrochozoa</taxon>
        <taxon>Mollusca</taxon>
        <taxon>Gastropoda</taxon>
        <taxon>Heterobranchia</taxon>
        <taxon>Euthyneura</taxon>
        <taxon>Panpulmonata</taxon>
        <taxon>Sacoglossa</taxon>
        <taxon>Placobranchoidea</taxon>
        <taxon>Plakobranchidae</taxon>
        <taxon>Elysia</taxon>
    </lineage>
</organism>
<keyword evidence="2 6" id="KW-0285">Flavoprotein</keyword>
<dbReference type="AlphaFoldDB" id="A0A3S0Z8G1"/>
<comment type="similarity">
    <text evidence="1 6">Belongs to the FMO family.</text>
</comment>
<accession>A0A3S0Z8G1</accession>
<keyword evidence="7" id="KW-0812">Transmembrane</keyword>
<dbReference type="SUPFAM" id="SSF51905">
    <property type="entry name" value="FAD/NAD(P)-binding domain"/>
    <property type="match status" value="1"/>
</dbReference>
<dbReference type="Gene3D" id="3.50.50.60">
    <property type="entry name" value="FAD/NAD(P)-binding domain"/>
    <property type="match status" value="2"/>
</dbReference>
<keyword evidence="9" id="KW-1185">Reference proteome</keyword>
<evidence type="ECO:0000256" key="5">
    <source>
        <dbReference type="ARBA" id="ARBA00023002"/>
    </source>
</evidence>
<proteinExistence type="inferred from homology"/>
<reference evidence="8 9" key="1">
    <citation type="submission" date="2019-01" db="EMBL/GenBank/DDBJ databases">
        <title>A draft genome assembly of the solar-powered sea slug Elysia chlorotica.</title>
        <authorList>
            <person name="Cai H."/>
            <person name="Li Q."/>
            <person name="Fang X."/>
            <person name="Li J."/>
            <person name="Curtis N.E."/>
            <person name="Altenburger A."/>
            <person name="Shibata T."/>
            <person name="Feng M."/>
            <person name="Maeda T."/>
            <person name="Schwartz J.A."/>
            <person name="Shigenobu S."/>
            <person name="Lundholm N."/>
            <person name="Nishiyama T."/>
            <person name="Yang H."/>
            <person name="Hasebe M."/>
            <person name="Li S."/>
            <person name="Pierce S.K."/>
            <person name="Wang J."/>
        </authorList>
    </citation>
    <scope>NUCLEOTIDE SEQUENCE [LARGE SCALE GENOMIC DNA]</scope>
    <source>
        <strain evidence="8">EC2010</strain>
        <tissue evidence="8">Whole organism of an adult</tissue>
    </source>
</reference>